<reference evidence="1" key="1">
    <citation type="journal article" date="2023" name="Nat. Commun.">
        <title>Diploid and tetraploid genomes of Acorus and the evolution of monocots.</title>
        <authorList>
            <person name="Ma L."/>
            <person name="Liu K.W."/>
            <person name="Li Z."/>
            <person name="Hsiao Y.Y."/>
            <person name="Qi Y."/>
            <person name="Fu T."/>
            <person name="Tang G.D."/>
            <person name="Zhang D."/>
            <person name="Sun W.H."/>
            <person name="Liu D.K."/>
            <person name="Li Y."/>
            <person name="Chen G.Z."/>
            <person name="Liu X.D."/>
            <person name="Liao X.Y."/>
            <person name="Jiang Y.T."/>
            <person name="Yu X."/>
            <person name="Hao Y."/>
            <person name="Huang J."/>
            <person name="Zhao X.W."/>
            <person name="Ke S."/>
            <person name="Chen Y.Y."/>
            <person name="Wu W.L."/>
            <person name="Hsu J.L."/>
            <person name="Lin Y.F."/>
            <person name="Huang M.D."/>
            <person name="Li C.Y."/>
            <person name="Huang L."/>
            <person name="Wang Z.W."/>
            <person name="Zhao X."/>
            <person name="Zhong W.Y."/>
            <person name="Peng D.H."/>
            <person name="Ahmad S."/>
            <person name="Lan S."/>
            <person name="Zhang J.S."/>
            <person name="Tsai W.C."/>
            <person name="Van de Peer Y."/>
            <person name="Liu Z.J."/>
        </authorList>
    </citation>
    <scope>NUCLEOTIDE SEQUENCE</scope>
    <source>
        <strain evidence="1">CP</strain>
    </source>
</reference>
<proteinExistence type="predicted"/>
<dbReference type="PANTHER" id="PTHR33116">
    <property type="entry name" value="REVERSE TRANSCRIPTASE ZINC-BINDING DOMAIN-CONTAINING PROTEIN-RELATED-RELATED"/>
    <property type="match status" value="1"/>
</dbReference>
<accession>A0AAV9EIW2</accession>
<sequence>MSGLRINYSKSVIIPINVEDGMVNQVADIIGCSVGNLPCRHLGLPLVKGRLKKEDWIALVERMKNRLAGWKRKNLSYGGRVTLLQAVMTSMPWLWRWGNSSGNAAWKRLLSERYRANHRRCALFPRPSRRMTHIVKGMFDQAAEFGGALAWEVGDGQSTRFWEDVWCGSSSLRECFPLGFQEAARKGGNVASYMAASGQWEVLATTPGSTEGSGIQAGFNTVREMWEAGCSMARNTPGGTSGSPKAVVALVVPAVACVIWRTRNAVLFKGQRAYVENAVEETGRLIKEWGCSLAGAAEVELRSGRSHNGT</sequence>
<dbReference type="EMBL" id="JAUJYO010000007">
    <property type="protein sequence ID" value="KAK1312007.1"/>
    <property type="molecule type" value="Genomic_DNA"/>
</dbReference>
<dbReference type="PANTHER" id="PTHR33116:SF78">
    <property type="entry name" value="OS12G0587133 PROTEIN"/>
    <property type="match status" value="1"/>
</dbReference>
<evidence type="ECO:0000313" key="2">
    <source>
        <dbReference type="Proteomes" id="UP001180020"/>
    </source>
</evidence>
<evidence type="ECO:0000313" key="1">
    <source>
        <dbReference type="EMBL" id="KAK1312007.1"/>
    </source>
</evidence>
<protein>
    <recommendedName>
        <fullName evidence="3">Reverse transcriptase</fullName>
    </recommendedName>
</protein>
<reference evidence="1" key="2">
    <citation type="submission" date="2023-06" db="EMBL/GenBank/DDBJ databases">
        <authorList>
            <person name="Ma L."/>
            <person name="Liu K.-W."/>
            <person name="Li Z."/>
            <person name="Hsiao Y.-Y."/>
            <person name="Qi Y."/>
            <person name="Fu T."/>
            <person name="Tang G."/>
            <person name="Zhang D."/>
            <person name="Sun W.-H."/>
            <person name="Liu D.-K."/>
            <person name="Li Y."/>
            <person name="Chen G.-Z."/>
            <person name="Liu X.-D."/>
            <person name="Liao X.-Y."/>
            <person name="Jiang Y.-T."/>
            <person name="Yu X."/>
            <person name="Hao Y."/>
            <person name="Huang J."/>
            <person name="Zhao X.-W."/>
            <person name="Ke S."/>
            <person name="Chen Y.-Y."/>
            <person name="Wu W.-L."/>
            <person name="Hsu J.-L."/>
            <person name="Lin Y.-F."/>
            <person name="Huang M.-D."/>
            <person name="Li C.-Y."/>
            <person name="Huang L."/>
            <person name="Wang Z.-W."/>
            <person name="Zhao X."/>
            <person name="Zhong W.-Y."/>
            <person name="Peng D.-H."/>
            <person name="Ahmad S."/>
            <person name="Lan S."/>
            <person name="Zhang J.-S."/>
            <person name="Tsai W.-C."/>
            <person name="Van De Peer Y."/>
            <person name="Liu Z.-J."/>
        </authorList>
    </citation>
    <scope>NUCLEOTIDE SEQUENCE</scope>
    <source>
        <strain evidence="1">CP</strain>
        <tissue evidence="1">Leaves</tissue>
    </source>
</reference>
<comment type="caution">
    <text evidence="1">The sequence shown here is derived from an EMBL/GenBank/DDBJ whole genome shotgun (WGS) entry which is preliminary data.</text>
</comment>
<keyword evidence="2" id="KW-1185">Reference proteome</keyword>
<organism evidence="1 2">
    <name type="scientific">Acorus calamus</name>
    <name type="common">Sweet flag</name>
    <dbReference type="NCBI Taxonomy" id="4465"/>
    <lineage>
        <taxon>Eukaryota</taxon>
        <taxon>Viridiplantae</taxon>
        <taxon>Streptophyta</taxon>
        <taxon>Embryophyta</taxon>
        <taxon>Tracheophyta</taxon>
        <taxon>Spermatophyta</taxon>
        <taxon>Magnoliopsida</taxon>
        <taxon>Liliopsida</taxon>
        <taxon>Acoraceae</taxon>
        <taxon>Acorus</taxon>
    </lineage>
</organism>
<dbReference type="AlphaFoldDB" id="A0AAV9EIW2"/>
<dbReference type="Proteomes" id="UP001180020">
    <property type="component" value="Unassembled WGS sequence"/>
</dbReference>
<name>A0AAV9EIW2_ACOCL</name>
<evidence type="ECO:0008006" key="3">
    <source>
        <dbReference type="Google" id="ProtNLM"/>
    </source>
</evidence>
<gene>
    <name evidence="1" type="ORF">QJS10_CPA07g00727</name>
</gene>